<dbReference type="Proteomes" id="UP000663843">
    <property type="component" value="Unassembled WGS sequence"/>
</dbReference>
<feature type="compositionally biased region" description="Polar residues" evidence="1">
    <location>
        <begin position="40"/>
        <end position="80"/>
    </location>
</feature>
<proteinExistence type="predicted"/>
<dbReference type="AlphaFoldDB" id="A0A8H2XV43"/>
<dbReference type="EMBL" id="CAJMWT010002164">
    <property type="protein sequence ID" value="CAE6434856.1"/>
    <property type="molecule type" value="Genomic_DNA"/>
</dbReference>
<evidence type="ECO:0000256" key="1">
    <source>
        <dbReference type="SAM" id="MobiDB-lite"/>
    </source>
</evidence>
<name>A0A8H2XV43_9AGAM</name>
<protein>
    <submittedName>
        <fullName evidence="2">Uncharacterized protein</fullName>
    </submittedName>
</protein>
<comment type="caution">
    <text evidence="2">The sequence shown here is derived from an EMBL/GenBank/DDBJ whole genome shotgun (WGS) entry which is preliminary data.</text>
</comment>
<evidence type="ECO:0000313" key="3">
    <source>
        <dbReference type="Proteomes" id="UP000663843"/>
    </source>
</evidence>
<organism evidence="2 3">
    <name type="scientific">Rhizoctonia solani</name>
    <dbReference type="NCBI Taxonomy" id="456999"/>
    <lineage>
        <taxon>Eukaryota</taxon>
        <taxon>Fungi</taxon>
        <taxon>Dikarya</taxon>
        <taxon>Basidiomycota</taxon>
        <taxon>Agaricomycotina</taxon>
        <taxon>Agaricomycetes</taxon>
        <taxon>Cantharellales</taxon>
        <taxon>Ceratobasidiaceae</taxon>
        <taxon>Rhizoctonia</taxon>
    </lineage>
</organism>
<evidence type="ECO:0000313" key="2">
    <source>
        <dbReference type="EMBL" id="CAE6434856.1"/>
    </source>
</evidence>
<reference evidence="2" key="1">
    <citation type="submission" date="2021-01" db="EMBL/GenBank/DDBJ databases">
        <authorList>
            <person name="Kaushik A."/>
        </authorList>
    </citation>
    <scope>NUCLEOTIDE SEQUENCE</scope>
    <source>
        <strain evidence="2">AG2-2IIIB</strain>
    </source>
</reference>
<feature type="region of interest" description="Disordered" evidence="1">
    <location>
        <begin position="17"/>
        <end position="80"/>
    </location>
</feature>
<sequence length="233" mass="25355">MSLISLRESLARSKAKWKKRLHVDPKNANPIPSIPGGSAGSVSTAPNASGLLPTTGNSQNSSPSTNLQTPISQTNLTPESGNKVWTGAKNLLTALESSSSVHIVTLGSVHLPSGKRAAYGRKDYEELKVKIDGLLADLAQHVAQPMDPMMTNSVKLLCSKIQAELKGMEDNKGQKLGKRLVDAMDSQDEVLECYRRINDYIERLTLNANLSILNANWSIQKAINEQTTERNHD</sequence>
<accession>A0A8H2XV43</accession>
<gene>
    <name evidence="2" type="ORF">RDB_LOCUS68527</name>
</gene>